<evidence type="ECO:0000259" key="7">
    <source>
        <dbReference type="Pfam" id="PF03522"/>
    </source>
</evidence>
<feature type="transmembrane region" description="Helical" evidence="5">
    <location>
        <begin position="87"/>
        <end position="105"/>
    </location>
</feature>
<feature type="domain" description="SLC12A transporter C-terminal" evidence="7">
    <location>
        <begin position="359"/>
        <end position="536"/>
    </location>
</feature>
<dbReference type="GO" id="GO:1990573">
    <property type="term" value="P:potassium ion import across plasma membrane"/>
    <property type="evidence" value="ECO:0007669"/>
    <property type="project" value="TreeGrafter"/>
</dbReference>
<accession>A0A0B1T5X8</accession>
<proteinExistence type="predicted"/>
<sequence>MVTSVWPPLITIGIVASTLCSALASLVSAPKIFQAICEDNLIPALHCFAKGSGPGHEPRRAYALAFFVTTAVLFIGELNYIAPLISNFFLCSYALVNYACFSASFSQYPGFRPAFRYYSHWLSLLAAAMCVAIMFVLSWPMTILTFLFFAMVYLFIKRLKPDVNWGTSTTATTYVHTLSGVMKLTKDEGHVKNYRPQVLVLSGIPYERPSLIRLAHSITKGTSLLICGNVLVIKDASQINQHLTVARRAEEMSQKALRQQGVKGVCKAVVANTLTEGCNMLYQASGLGKLTPNIVLLGFLESSVPNRGAITLQSRNTYLKIVQQAFYNHMGVGILRPKAQKVLTEQPAPKSPKNAKTTYRGATIDVWWLSDDGGLTLLVPYLLSQSRSYLQGARLRIFTVAPEGTSISSEEMHMASLLQKFRIQYAHLHVVASNSPAKEEEEQFYKSLEPFMGYNEGMVTESELDKMRNKTARLIATGALLRDYSSDADLVVVTLPFPYKEISSALYTNWLETVSRDLPEVLLIRGNHHNVLTFYS</sequence>
<keyword evidence="4 5" id="KW-0472">Membrane</keyword>
<evidence type="ECO:0000313" key="8">
    <source>
        <dbReference type="EMBL" id="KHJ91172.1"/>
    </source>
</evidence>
<dbReference type="Proteomes" id="UP000053660">
    <property type="component" value="Unassembled WGS sequence"/>
</dbReference>
<dbReference type="GO" id="GO:0055075">
    <property type="term" value="P:potassium ion homeostasis"/>
    <property type="evidence" value="ECO:0007669"/>
    <property type="project" value="TreeGrafter"/>
</dbReference>
<dbReference type="GO" id="GO:0008511">
    <property type="term" value="F:sodium:potassium:chloride symporter activity"/>
    <property type="evidence" value="ECO:0007669"/>
    <property type="project" value="TreeGrafter"/>
</dbReference>
<evidence type="ECO:0000259" key="6">
    <source>
        <dbReference type="Pfam" id="PF00324"/>
    </source>
</evidence>
<evidence type="ECO:0000313" key="9">
    <source>
        <dbReference type="Proteomes" id="UP000053660"/>
    </source>
</evidence>
<feature type="domain" description="Amino acid permease/ SLC12A" evidence="6">
    <location>
        <begin position="3"/>
        <end position="199"/>
    </location>
</feature>
<feature type="transmembrane region" description="Helical" evidence="5">
    <location>
        <begin position="117"/>
        <end position="135"/>
    </location>
</feature>
<evidence type="ECO:0000256" key="3">
    <source>
        <dbReference type="ARBA" id="ARBA00022989"/>
    </source>
</evidence>
<keyword evidence="2 5" id="KW-0812">Transmembrane</keyword>
<comment type="subcellular location">
    <subcellularLocation>
        <location evidence="1">Membrane</location>
        <topology evidence="1">Multi-pass membrane protein</topology>
    </subcellularLocation>
</comment>
<evidence type="ECO:0000256" key="5">
    <source>
        <dbReference type="SAM" id="Phobius"/>
    </source>
</evidence>
<dbReference type="PANTHER" id="PTHR11827:SF103">
    <property type="entry name" value="SODIUM CHLORIDE COTRANSPORTER 69, ISOFORM E"/>
    <property type="match status" value="1"/>
</dbReference>
<feature type="transmembrane region" description="Helical" evidence="5">
    <location>
        <begin position="6"/>
        <end position="27"/>
    </location>
</feature>
<feature type="transmembrane region" description="Helical" evidence="5">
    <location>
        <begin position="61"/>
        <end position="81"/>
    </location>
</feature>
<name>A0A0B1T5X8_OESDE</name>
<dbReference type="GO" id="GO:0006884">
    <property type="term" value="P:cell volume homeostasis"/>
    <property type="evidence" value="ECO:0007669"/>
    <property type="project" value="TreeGrafter"/>
</dbReference>
<dbReference type="GO" id="GO:0016020">
    <property type="term" value="C:membrane"/>
    <property type="evidence" value="ECO:0007669"/>
    <property type="project" value="UniProtKB-SubCell"/>
</dbReference>
<organism evidence="8 9">
    <name type="scientific">Oesophagostomum dentatum</name>
    <name type="common">Nodular worm</name>
    <dbReference type="NCBI Taxonomy" id="61180"/>
    <lineage>
        <taxon>Eukaryota</taxon>
        <taxon>Metazoa</taxon>
        <taxon>Ecdysozoa</taxon>
        <taxon>Nematoda</taxon>
        <taxon>Chromadorea</taxon>
        <taxon>Rhabditida</taxon>
        <taxon>Rhabditina</taxon>
        <taxon>Rhabditomorpha</taxon>
        <taxon>Strongyloidea</taxon>
        <taxon>Strongylidae</taxon>
        <taxon>Oesophagostomum</taxon>
    </lineage>
</organism>
<dbReference type="Pfam" id="PF00324">
    <property type="entry name" value="AA_permease"/>
    <property type="match status" value="1"/>
</dbReference>
<reference evidence="8 9" key="1">
    <citation type="submission" date="2014-03" db="EMBL/GenBank/DDBJ databases">
        <title>Draft genome of the hookworm Oesophagostomum dentatum.</title>
        <authorList>
            <person name="Mitreva M."/>
        </authorList>
    </citation>
    <scope>NUCLEOTIDE SEQUENCE [LARGE SCALE GENOMIC DNA]</scope>
    <source>
        <strain evidence="8 9">OD-Hann</strain>
    </source>
</reference>
<dbReference type="AlphaFoldDB" id="A0A0B1T5X8"/>
<dbReference type="Pfam" id="PF03522">
    <property type="entry name" value="SLC12"/>
    <property type="match status" value="2"/>
</dbReference>
<dbReference type="OrthoDB" id="2020542at2759"/>
<evidence type="ECO:0000256" key="2">
    <source>
        <dbReference type="ARBA" id="ARBA00022692"/>
    </source>
</evidence>
<protein>
    <recommendedName>
        <fullName evidence="10">Amino acid permease</fullName>
    </recommendedName>
</protein>
<dbReference type="Gene3D" id="1.20.1740.10">
    <property type="entry name" value="Amino acid/polyamine transporter I"/>
    <property type="match status" value="1"/>
</dbReference>
<feature type="domain" description="SLC12A transporter C-terminal" evidence="7">
    <location>
        <begin position="208"/>
        <end position="338"/>
    </location>
</feature>
<evidence type="ECO:0000256" key="1">
    <source>
        <dbReference type="ARBA" id="ARBA00004141"/>
    </source>
</evidence>
<dbReference type="PANTHER" id="PTHR11827">
    <property type="entry name" value="SOLUTE CARRIER FAMILY 12, CATION COTRANSPORTERS"/>
    <property type="match status" value="1"/>
</dbReference>
<dbReference type="EMBL" id="KN552278">
    <property type="protein sequence ID" value="KHJ91172.1"/>
    <property type="molecule type" value="Genomic_DNA"/>
</dbReference>
<dbReference type="GO" id="GO:0055064">
    <property type="term" value="P:chloride ion homeostasis"/>
    <property type="evidence" value="ECO:0007669"/>
    <property type="project" value="TreeGrafter"/>
</dbReference>
<evidence type="ECO:0000256" key="4">
    <source>
        <dbReference type="ARBA" id="ARBA00023136"/>
    </source>
</evidence>
<keyword evidence="9" id="KW-1185">Reference proteome</keyword>
<gene>
    <name evidence="8" type="ORF">OESDEN_08966</name>
</gene>
<dbReference type="InterPro" id="IPR004842">
    <property type="entry name" value="SLC12A_fam"/>
</dbReference>
<dbReference type="GO" id="GO:0055078">
    <property type="term" value="P:sodium ion homeostasis"/>
    <property type="evidence" value="ECO:0007669"/>
    <property type="project" value="TreeGrafter"/>
</dbReference>
<keyword evidence="3 5" id="KW-1133">Transmembrane helix</keyword>
<dbReference type="InterPro" id="IPR018491">
    <property type="entry name" value="SLC12_C"/>
</dbReference>
<evidence type="ECO:0008006" key="10">
    <source>
        <dbReference type="Google" id="ProtNLM"/>
    </source>
</evidence>
<dbReference type="InterPro" id="IPR004841">
    <property type="entry name" value="AA-permease/SLC12A_dom"/>
</dbReference>